<dbReference type="InterPro" id="IPR022764">
    <property type="entry name" value="Peptidase_S54_rhomboid_dom"/>
</dbReference>
<dbReference type="Gene3D" id="1.20.1540.10">
    <property type="entry name" value="Rhomboid-like"/>
    <property type="match status" value="1"/>
</dbReference>
<feature type="transmembrane region" description="Helical" evidence="6">
    <location>
        <begin position="200"/>
        <end position="217"/>
    </location>
</feature>
<keyword evidence="2 6" id="KW-0812">Transmembrane</keyword>
<dbReference type="Proteomes" id="UP000316292">
    <property type="component" value="Unassembled WGS sequence"/>
</dbReference>
<organism evidence="8 9">
    <name type="scientific">Eiseniibacteriota bacterium</name>
    <dbReference type="NCBI Taxonomy" id="2212470"/>
    <lineage>
        <taxon>Bacteria</taxon>
        <taxon>Candidatus Eiseniibacteriota</taxon>
    </lineage>
</organism>
<evidence type="ECO:0000313" key="9">
    <source>
        <dbReference type="Proteomes" id="UP000316292"/>
    </source>
</evidence>
<accession>A0A538SAT7</accession>
<comment type="subcellular location">
    <subcellularLocation>
        <location evidence="1">Membrane</location>
        <topology evidence="1">Multi-pass membrane protein</topology>
    </subcellularLocation>
</comment>
<evidence type="ECO:0000259" key="7">
    <source>
        <dbReference type="Pfam" id="PF01694"/>
    </source>
</evidence>
<dbReference type="GO" id="GO:0006508">
    <property type="term" value="P:proteolysis"/>
    <property type="evidence" value="ECO:0007669"/>
    <property type="project" value="UniProtKB-KW"/>
</dbReference>
<comment type="caution">
    <text evidence="8">The sequence shown here is derived from an EMBL/GenBank/DDBJ whole genome shotgun (WGS) entry which is preliminary data.</text>
</comment>
<dbReference type="AlphaFoldDB" id="A0A538SAT7"/>
<dbReference type="SMART" id="SM01160">
    <property type="entry name" value="DUF1751"/>
    <property type="match status" value="1"/>
</dbReference>
<evidence type="ECO:0000313" key="8">
    <source>
        <dbReference type="EMBL" id="TMQ48485.1"/>
    </source>
</evidence>
<keyword evidence="4 6" id="KW-0472">Membrane</keyword>
<dbReference type="PANTHER" id="PTHR43066">
    <property type="entry name" value="RHOMBOID-RELATED PROTEIN"/>
    <property type="match status" value="1"/>
</dbReference>
<evidence type="ECO:0000256" key="1">
    <source>
        <dbReference type="ARBA" id="ARBA00004141"/>
    </source>
</evidence>
<dbReference type="SUPFAM" id="SSF144091">
    <property type="entry name" value="Rhomboid-like"/>
    <property type="match status" value="1"/>
</dbReference>
<evidence type="ECO:0000256" key="6">
    <source>
        <dbReference type="SAM" id="Phobius"/>
    </source>
</evidence>
<proteinExistence type="predicted"/>
<sequence length="261" mass="29891">MRGGSPCRERKRPRTRDVRWDRGGTRPFVIGGSATPAVKALLITNVVVFLFQILSQNLAQVRIERIFGLVPYDVVHHLFLWQLATYMFLHGGFWHVAFNMLALWMFGTELEGLWGTRKFLRFYFITGIGAGIMSTLVTPNNYTVTIGASGAIYGLLAAYGLLFPDRIILLYFVLPIRAKYLVLILGLITFWSSISATGGGVAHVAHLGGMIFGWLYLRGPRWPRWGNPVGNAYQRWKRKRLRKKFQVYYSKTRGEDEEERR</sequence>
<dbReference type="GO" id="GO:0004252">
    <property type="term" value="F:serine-type endopeptidase activity"/>
    <property type="evidence" value="ECO:0007669"/>
    <property type="project" value="InterPro"/>
</dbReference>
<reference evidence="8 9" key="1">
    <citation type="journal article" date="2019" name="Nat. Microbiol.">
        <title>Mediterranean grassland soil C-N compound turnover is dependent on rainfall and depth, and is mediated by genomically divergent microorganisms.</title>
        <authorList>
            <person name="Diamond S."/>
            <person name="Andeer P.F."/>
            <person name="Li Z."/>
            <person name="Crits-Christoph A."/>
            <person name="Burstein D."/>
            <person name="Anantharaman K."/>
            <person name="Lane K.R."/>
            <person name="Thomas B.C."/>
            <person name="Pan C."/>
            <person name="Northen T.R."/>
            <person name="Banfield J.F."/>
        </authorList>
    </citation>
    <scope>NUCLEOTIDE SEQUENCE [LARGE SCALE GENOMIC DNA]</scope>
    <source>
        <strain evidence="8">WS_1</strain>
    </source>
</reference>
<name>A0A538SAT7_UNCEI</name>
<dbReference type="InterPro" id="IPR035952">
    <property type="entry name" value="Rhomboid-like_sf"/>
</dbReference>
<feature type="transmembrane region" description="Helical" evidence="6">
    <location>
        <begin position="169"/>
        <end position="194"/>
    </location>
</feature>
<dbReference type="EMBL" id="VBOR01000074">
    <property type="protein sequence ID" value="TMQ48485.1"/>
    <property type="molecule type" value="Genomic_DNA"/>
</dbReference>
<protein>
    <submittedName>
        <fullName evidence="8">Rhomboid family intramembrane serine protease</fullName>
    </submittedName>
</protein>
<feature type="domain" description="Peptidase S54 rhomboid" evidence="7">
    <location>
        <begin position="80"/>
        <end position="216"/>
    </location>
</feature>
<feature type="region of interest" description="Disordered" evidence="5">
    <location>
        <begin position="1"/>
        <end position="20"/>
    </location>
</feature>
<gene>
    <name evidence="8" type="ORF">E6K71_07145</name>
</gene>
<keyword evidence="3 6" id="KW-1133">Transmembrane helix</keyword>
<feature type="transmembrane region" description="Helical" evidence="6">
    <location>
        <begin position="142"/>
        <end position="162"/>
    </location>
</feature>
<dbReference type="GO" id="GO:0016020">
    <property type="term" value="C:membrane"/>
    <property type="evidence" value="ECO:0007669"/>
    <property type="project" value="UniProtKB-SubCell"/>
</dbReference>
<keyword evidence="8" id="KW-0645">Protease</keyword>
<evidence type="ECO:0000256" key="5">
    <source>
        <dbReference type="SAM" id="MobiDB-lite"/>
    </source>
</evidence>
<dbReference type="PANTHER" id="PTHR43066:SF11">
    <property type="entry name" value="PEPTIDASE S54 RHOMBOID DOMAIN-CONTAINING PROTEIN"/>
    <property type="match status" value="1"/>
</dbReference>
<evidence type="ECO:0000256" key="3">
    <source>
        <dbReference type="ARBA" id="ARBA00022989"/>
    </source>
</evidence>
<keyword evidence="8" id="KW-0378">Hydrolase</keyword>
<evidence type="ECO:0000256" key="4">
    <source>
        <dbReference type="ARBA" id="ARBA00023136"/>
    </source>
</evidence>
<feature type="transmembrane region" description="Helical" evidence="6">
    <location>
        <begin position="119"/>
        <end position="136"/>
    </location>
</feature>
<feature type="transmembrane region" description="Helical" evidence="6">
    <location>
        <begin position="79"/>
        <end position="107"/>
    </location>
</feature>
<dbReference type="Pfam" id="PF01694">
    <property type="entry name" value="Rhomboid"/>
    <property type="match status" value="1"/>
</dbReference>
<evidence type="ECO:0000256" key="2">
    <source>
        <dbReference type="ARBA" id="ARBA00022692"/>
    </source>
</evidence>